<reference evidence="1 2" key="1">
    <citation type="journal article" date="2021" name="bioRxiv">
        <title>The Gossypium anomalum genome as a resource for cotton improvement and evolutionary analysis of hybrid incompatibility.</title>
        <authorList>
            <person name="Grover C.E."/>
            <person name="Yuan D."/>
            <person name="Arick M.A."/>
            <person name="Miller E.R."/>
            <person name="Hu G."/>
            <person name="Peterson D.G."/>
            <person name="Wendel J.F."/>
            <person name="Udall J.A."/>
        </authorList>
    </citation>
    <scope>NUCLEOTIDE SEQUENCE [LARGE SCALE GENOMIC DNA]</scope>
    <source>
        <strain evidence="1">JFW-Udall</strain>
        <tissue evidence="1">Leaf</tissue>
    </source>
</reference>
<evidence type="ECO:0000313" key="2">
    <source>
        <dbReference type="Proteomes" id="UP000701853"/>
    </source>
</evidence>
<protein>
    <submittedName>
        <fullName evidence="1">Uncharacterized protein</fullName>
    </submittedName>
</protein>
<dbReference type="PANTHER" id="PTHR33144:SF46">
    <property type="entry name" value="OS04G0610000 PROTEIN"/>
    <property type="match status" value="1"/>
</dbReference>
<accession>A0A8J5Y9D5</accession>
<name>A0A8J5Y9D5_9ROSI</name>
<gene>
    <name evidence="1" type="ORF">CXB51_021407</name>
</gene>
<proteinExistence type="predicted"/>
<organism evidence="1 2">
    <name type="scientific">Gossypium anomalum</name>
    <dbReference type="NCBI Taxonomy" id="47600"/>
    <lineage>
        <taxon>Eukaryota</taxon>
        <taxon>Viridiplantae</taxon>
        <taxon>Streptophyta</taxon>
        <taxon>Embryophyta</taxon>
        <taxon>Tracheophyta</taxon>
        <taxon>Spermatophyta</taxon>
        <taxon>Magnoliopsida</taxon>
        <taxon>eudicotyledons</taxon>
        <taxon>Gunneridae</taxon>
        <taxon>Pentapetalae</taxon>
        <taxon>rosids</taxon>
        <taxon>malvids</taxon>
        <taxon>Malvales</taxon>
        <taxon>Malvaceae</taxon>
        <taxon>Malvoideae</taxon>
        <taxon>Gossypium</taxon>
    </lineage>
</organism>
<dbReference type="EMBL" id="JAHUZN010000008">
    <property type="protein sequence ID" value="KAG8485486.1"/>
    <property type="molecule type" value="Genomic_DNA"/>
</dbReference>
<dbReference type="Proteomes" id="UP000701853">
    <property type="component" value="Chromosome 8"/>
</dbReference>
<sequence length="286" mass="32721">MNLSMPHCTQECDRQAKRARMTQLYDGRARLNWAVWAIRAYGIFGPGRVIHTAKANLGLVGHTGVWAHTSRPHGLTAIRSSNVLNTAEEPTEIQTESGGRRKTRGCMLLKDLYELNSVKRVKVVRNSHGQPIGSKAQLLVGYFGIIARNANLLPINYKSWHHMPDNNKNQPVDNIKERFTLEVSNNYVKKALGKKWRDHKSALKKEYFKKNISLKEKLRNVLPGMLRYQWEDVVRFWNSKKGEAKTKIHAHSGVESFACVADNEVIEQLQYDIELQGLLYRYAKLG</sequence>
<keyword evidence="2" id="KW-1185">Reference proteome</keyword>
<dbReference type="AlphaFoldDB" id="A0A8J5Y9D5"/>
<comment type="caution">
    <text evidence="1">The sequence shown here is derived from an EMBL/GenBank/DDBJ whole genome shotgun (WGS) entry which is preliminary data.</text>
</comment>
<evidence type="ECO:0000313" key="1">
    <source>
        <dbReference type="EMBL" id="KAG8485486.1"/>
    </source>
</evidence>
<dbReference type="OrthoDB" id="1734008at2759"/>
<dbReference type="PANTHER" id="PTHR33144">
    <property type="entry name" value="OS10G0409366 PROTEIN-RELATED"/>
    <property type="match status" value="1"/>
</dbReference>